<dbReference type="EMBL" id="JAQQXT010000007">
    <property type="protein sequence ID" value="MDC8772527.1"/>
    <property type="molecule type" value="Genomic_DNA"/>
</dbReference>
<sequence>MKTLKNLLDGLLPPQPGAADEEHALQLATAVMLVEVMRADASFHAAERAAVLAGLRAKFGLSEDEAARLSELAEIQAKTASDWFAFTSRINENFEMPQKLRMIEFMWDVAYADGHLSEHERHVMWRIADLLHIPQGAYIHARMRAQAAAGLSD</sequence>
<protein>
    <submittedName>
        <fullName evidence="2">TerB family tellurite resistance protein</fullName>
    </submittedName>
</protein>
<evidence type="ECO:0000313" key="2">
    <source>
        <dbReference type="EMBL" id="MDC8772527.1"/>
    </source>
</evidence>
<comment type="caution">
    <text evidence="2">The sequence shown here is derived from an EMBL/GenBank/DDBJ whole genome shotgun (WGS) entry which is preliminary data.</text>
</comment>
<reference evidence="2 3" key="1">
    <citation type="submission" date="2022-10" db="EMBL/GenBank/DDBJ databases">
        <title>Paucibacter sp. hw1 Genome sequencing.</title>
        <authorList>
            <person name="Park S."/>
        </authorList>
    </citation>
    <scope>NUCLEOTIDE SEQUENCE [LARGE SCALE GENOMIC DNA]</scope>
    <source>
        <strain evidence="3">hw1</strain>
    </source>
</reference>
<dbReference type="SUPFAM" id="SSF158682">
    <property type="entry name" value="TerB-like"/>
    <property type="match status" value="1"/>
</dbReference>
<feature type="domain" description="Co-chaperone DjlA N-terminal" evidence="1">
    <location>
        <begin position="26"/>
        <end position="142"/>
    </location>
</feature>
<evidence type="ECO:0000313" key="3">
    <source>
        <dbReference type="Proteomes" id="UP001221189"/>
    </source>
</evidence>
<dbReference type="Proteomes" id="UP001221189">
    <property type="component" value="Unassembled WGS sequence"/>
</dbReference>
<keyword evidence="3" id="KW-1185">Reference proteome</keyword>
<accession>A0ABT5KF15</accession>
<dbReference type="Pfam" id="PF05099">
    <property type="entry name" value="TerB"/>
    <property type="match status" value="1"/>
</dbReference>
<evidence type="ECO:0000259" key="1">
    <source>
        <dbReference type="Pfam" id="PF05099"/>
    </source>
</evidence>
<name>A0ABT5KF15_9BURK</name>
<dbReference type="RefSeq" id="WP_273600715.1">
    <property type="nucleotide sequence ID" value="NZ_JAQQXT010000007.1"/>
</dbReference>
<dbReference type="InterPro" id="IPR029024">
    <property type="entry name" value="TerB-like"/>
</dbReference>
<dbReference type="InterPro" id="IPR007791">
    <property type="entry name" value="DjlA_N"/>
</dbReference>
<organism evidence="2 3">
    <name type="scientific">Roseateles albus</name>
    <dbReference type="NCBI Taxonomy" id="2987525"/>
    <lineage>
        <taxon>Bacteria</taxon>
        <taxon>Pseudomonadati</taxon>
        <taxon>Pseudomonadota</taxon>
        <taxon>Betaproteobacteria</taxon>
        <taxon>Burkholderiales</taxon>
        <taxon>Sphaerotilaceae</taxon>
        <taxon>Roseateles</taxon>
    </lineage>
</organism>
<dbReference type="Gene3D" id="1.10.3680.10">
    <property type="entry name" value="TerB-like"/>
    <property type="match status" value="1"/>
</dbReference>
<dbReference type="CDD" id="cd07313">
    <property type="entry name" value="terB_like_2"/>
    <property type="match status" value="1"/>
</dbReference>
<proteinExistence type="predicted"/>
<gene>
    <name evidence="2" type="ORF">PRZ03_13170</name>
</gene>